<protein>
    <submittedName>
        <fullName evidence="1">Uncharacterized protein</fullName>
    </submittedName>
</protein>
<reference evidence="1 2" key="1">
    <citation type="journal article" date="2024" name="Commun. Biol.">
        <title>Comparative genomic analysis of thermophilic fungi reveals convergent evolutionary adaptations and gene losses.</title>
        <authorList>
            <person name="Steindorff A.S."/>
            <person name="Aguilar-Pontes M.V."/>
            <person name="Robinson A.J."/>
            <person name="Andreopoulos B."/>
            <person name="LaButti K."/>
            <person name="Kuo A."/>
            <person name="Mondo S."/>
            <person name="Riley R."/>
            <person name="Otillar R."/>
            <person name="Haridas S."/>
            <person name="Lipzen A."/>
            <person name="Grimwood J."/>
            <person name="Schmutz J."/>
            <person name="Clum A."/>
            <person name="Reid I.D."/>
            <person name="Moisan M.C."/>
            <person name="Butler G."/>
            <person name="Nguyen T.T.M."/>
            <person name="Dewar K."/>
            <person name="Conant G."/>
            <person name="Drula E."/>
            <person name="Henrissat B."/>
            <person name="Hansel C."/>
            <person name="Singer S."/>
            <person name="Hutchinson M.I."/>
            <person name="de Vries R.P."/>
            <person name="Natvig D.O."/>
            <person name="Powell A.J."/>
            <person name="Tsang A."/>
            <person name="Grigoriev I.V."/>
        </authorList>
    </citation>
    <scope>NUCLEOTIDE SEQUENCE [LARGE SCALE GENOMIC DNA]</scope>
    <source>
        <strain evidence="1 2">ATCC 24622</strain>
    </source>
</reference>
<evidence type="ECO:0000313" key="2">
    <source>
        <dbReference type="Proteomes" id="UP001586593"/>
    </source>
</evidence>
<accession>A0ABR3VJ70</accession>
<dbReference type="Proteomes" id="UP001586593">
    <property type="component" value="Unassembled WGS sequence"/>
</dbReference>
<keyword evidence="2" id="KW-1185">Reference proteome</keyword>
<name>A0ABR3VJ70_9PEZI</name>
<evidence type="ECO:0000313" key="1">
    <source>
        <dbReference type="EMBL" id="KAL1841637.1"/>
    </source>
</evidence>
<comment type="caution">
    <text evidence="1">The sequence shown here is derived from an EMBL/GenBank/DDBJ whole genome shotgun (WGS) entry which is preliminary data.</text>
</comment>
<dbReference type="EMBL" id="JAZHXJ010002047">
    <property type="protein sequence ID" value="KAL1841637.1"/>
    <property type="molecule type" value="Genomic_DNA"/>
</dbReference>
<organism evidence="1 2">
    <name type="scientific">Phialemonium thermophilum</name>
    <dbReference type="NCBI Taxonomy" id="223376"/>
    <lineage>
        <taxon>Eukaryota</taxon>
        <taxon>Fungi</taxon>
        <taxon>Dikarya</taxon>
        <taxon>Ascomycota</taxon>
        <taxon>Pezizomycotina</taxon>
        <taxon>Sordariomycetes</taxon>
        <taxon>Sordariomycetidae</taxon>
        <taxon>Cephalothecales</taxon>
        <taxon>Cephalothecaceae</taxon>
        <taxon>Phialemonium</taxon>
    </lineage>
</organism>
<proteinExistence type="predicted"/>
<gene>
    <name evidence="1" type="ORF">VTK73DRAFT_3421</name>
</gene>
<sequence length="132" mass="14194">MRNRASEESCQVEPQLVVVGLAEPLHGEGAHGGVDEGGAQQLEGVVDVDLGPAAQDLDRLPRLGLVLPVHRLDELGQGALVAREVDRITLSSSRTFALGFRSLSRMPWRCWLRTSRRCLLSAGLSRAPTSGS</sequence>